<evidence type="ECO:0000313" key="4">
    <source>
        <dbReference type="Proteomes" id="UP000316905"/>
    </source>
</evidence>
<dbReference type="PANTHER" id="PTHR46211:SF1">
    <property type="entry name" value="GLYCEROPHOSPHODIESTER PHOSPHODIESTERASE, CYTOPLASMIC"/>
    <property type="match status" value="1"/>
</dbReference>
<proteinExistence type="predicted"/>
<dbReference type="PROSITE" id="PS51257">
    <property type="entry name" value="PROKAR_LIPOPROTEIN"/>
    <property type="match status" value="1"/>
</dbReference>
<gene>
    <name evidence="3" type="ORF">IQ22_00419</name>
</gene>
<evidence type="ECO:0000256" key="1">
    <source>
        <dbReference type="SAM" id="SignalP"/>
    </source>
</evidence>
<dbReference type="PANTHER" id="PTHR46211">
    <property type="entry name" value="GLYCEROPHOSPHORYL DIESTER PHOSPHODIESTERASE"/>
    <property type="match status" value="1"/>
</dbReference>
<reference evidence="3 4" key="1">
    <citation type="journal article" date="2015" name="Stand. Genomic Sci.">
        <title>Genomic Encyclopedia of Bacterial and Archaeal Type Strains, Phase III: the genomes of soil and plant-associated and newly described type strains.</title>
        <authorList>
            <person name="Whitman W.B."/>
            <person name="Woyke T."/>
            <person name="Klenk H.P."/>
            <person name="Zhou Y."/>
            <person name="Lilburn T.G."/>
            <person name="Beck B.J."/>
            <person name="De Vos P."/>
            <person name="Vandamme P."/>
            <person name="Eisen J.A."/>
            <person name="Garrity G."/>
            <person name="Hugenholtz P."/>
            <person name="Kyrpides N.C."/>
        </authorList>
    </citation>
    <scope>NUCLEOTIDE SEQUENCE [LARGE SCALE GENOMIC DNA]</scope>
    <source>
        <strain evidence="3 4">CGMCC 1.6858</strain>
    </source>
</reference>
<dbReference type="SUPFAM" id="SSF51695">
    <property type="entry name" value="PLC-like phosphodiesterases"/>
    <property type="match status" value="1"/>
</dbReference>
<dbReference type="Proteomes" id="UP000316905">
    <property type="component" value="Unassembled WGS sequence"/>
</dbReference>
<sequence>MEVSVYRSRVTGAVLAAVLSCVAVSAGADEMGKALSEKAGIPYPAVIAHRGASYDAPESTAPAYLLARDLGADYLELDLQRTRDGVLIALHDDNLRRTTNVTQRFPERADQPVSSFTLAELKSLDAGTWFNVAHPDRARPTYADQKILTLDEVIDIAEGGTNKPGLYIETKQPKLFPGIEKDLKEKLAARGWVDTSAPAQVVTGGKTVQVASMPGRVVLQTFEKSSMELLQQEMPNVPKVLLLWLESGSIEPRPMPSFADSGEKDKAAYYAKLEVKSKEEYASWLDWAKQHGALGIGPSSALTHGGDQSYADLVQPWMNQMAHEKGLIVHPYTVDEAVDFQKISAQGVDGFFTNRPAELLKFYDRPSSDTIDTILKRHGY</sequence>
<dbReference type="GO" id="GO:0008081">
    <property type="term" value="F:phosphoric diester hydrolase activity"/>
    <property type="evidence" value="ECO:0007669"/>
    <property type="project" value="InterPro"/>
</dbReference>
<name>A0A562QPM6_9PSED</name>
<dbReference type="InterPro" id="IPR017946">
    <property type="entry name" value="PLC-like_Pdiesterase_TIM-brl"/>
</dbReference>
<dbReference type="CDD" id="cd08601">
    <property type="entry name" value="GDPD_SaGlpQ_like"/>
    <property type="match status" value="1"/>
</dbReference>
<feature type="chain" id="PRO_5021972586" evidence="1">
    <location>
        <begin position="29"/>
        <end position="380"/>
    </location>
</feature>
<dbReference type="Gene3D" id="3.20.20.190">
    <property type="entry name" value="Phosphatidylinositol (PI) phosphodiesterase"/>
    <property type="match status" value="1"/>
</dbReference>
<feature type="signal peptide" evidence="1">
    <location>
        <begin position="1"/>
        <end position="28"/>
    </location>
</feature>
<accession>A0A562QPM6</accession>
<organism evidence="3 4">
    <name type="scientific">Pseudomonas duriflava</name>
    <dbReference type="NCBI Taxonomy" id="459528"/>
    <lineage>
        <taxon>Bacteria</taxon>
        <taxon>Pseudomonadati</taxon>
        <taxon>Pseudomonadota</taxon>
        <taxon>Gammaproteobacteria</taxon>
        <taxon>Pseudomonadales</taxon>
        <taxon>Pseudomonadaceae</taxon>
        <taxon>Pseudomonas</taxon>
    </lineage>
</organism>
<keyword evidence="4" id="KW-1185">Reference proteome</keyword>
<dbReference type="PROSITE" id="PS51704">
    <property type="entry name" value="GP_PDE"/>
    <property type="match status" value="1"/>
</dbReference>
<comment type="caution">
    <text evidence="3">The sequence shown here is derived from an EMBL/GenBank/DDBJ whole genome shotgun (WGS) entry which is preliminary data.</text>
</comment>
<dbReference type="AlphaFoldDB" id="A0A562QPM6"/>
<dbReference type="EMBL" id="VLKY01000001">
    <property type="protein sequence ID" value="TWI58708.1"/>
    <property type="molecule type" value="Genomic_DNA"/>
</dbReference>
<protein>
    <submittedName>
        <fullName evidence="3">Glycerophosphoryl diester phosphodiesterase</fullName>
    </submittedName>
</protein>
<dbReference type="InterPro" id="IPR030395">
    <property type="entry name" value="GP_PDE_dom"/>
</dbReference>
<keyword evidence="1" id="KW-0732">Signal</keyword>
<evidence type="ECO:0000259" key="2">
    <source>
        <dbReference type="PROSITE" id="PS51704"/>
    </source>
</evidence>
<dbReference type="GO" id="GO:0006629">
    <property type="term" value="P:lipid metabolic process"/>
    <property type="evidence" value="ECO:0007669"/>
    <property type="project" value="InterPro"/>
</dbReference>
<evidence type="ECO:0000313" key="3">
    <source>
        <dbReference type="EMBL" id="TWI58708.1"/>
    </source>
</evidence>
<feature type="domain" description="GP-PDE" evidence="2">
    <location>
        <begin position="44"/>
        <end position="363"/>
    </location>
</feature>
<dbReference type="Pfam" id="PF03009">
    <property type="entry name" value="GDPD"/>
    <property type="match status" value="1"/>
</dbReference>
<dbReference type="OrthoDB" id="9795622at2"/>